<dbReference type="eggNOG" id="ENOG5033BXJ">
    <property type="taxonomic scope" value="Bacteria"/>
</dbReference>
<organism evidence="1 2">
    <name type="scientific">Paenibacillus tyrfis</name>
    <dbReference type="NCBI Taxonomy" id="1501230"/>
    <lineage>
        <taxon>Bacteria</taxon>
        <taxon>Bacillati</taxon>
        <taxon>Bacillota</taxon>
        <taxon>Bacilli</taxon>
        <taxon>Bacillales</taxon>
        <taxon>Paenibacillaceae</taxon>
        <taxon>Paenibacillus</taxon>
    </lineage>
</organism>
<dbReference type="InterPro" id="IPR036249">
    <property type="entry name" value="Thioredoxin-like_sf"/>
</dbReference>
<dbReference type="RefSeq" id="WP_036681464.1">
    <property type="nucleotide sequence ID" value="NZ_JNVM01000010.1"/>
</dbReference>
<evidence type="ECO:0000313" key="1">
    <source>
        <dbReference type="EMBL" id="KEQ25423.1"/>
    </source>
</evidence>
<evidence type="ECO:0000313" key="2">
    <source>
        <dbReference type="Proteomes" id="UP000028123"/>
    </source>
</evidence>
<dbReference type="Gene3D" id="3.40.30.10">
    <property type="entry name" value="Glutaredoxin"/>
    <property type="match status" value="1"/>
</dbReference>
<keyword evidence="2" id="KW-1185">Reference proteome</keyword>
<evidence type="ECO:0008006" key="3">
    <source>
        <dbReference type="Google" id="ProtNLM"/>
    </source>
</evidence>
<dbReference type="Proteomes" id="UP000028123">
    <property type="component" value="Unassembled WGS sequence"/>
</dbReference>
<gene>
    <name evidence="1" type="ORF">ET33_01475</name>
</gene>
<dbReference type="EMBL" id="JNVM01000010">
    <property type="protein sequence ID" value="KEQ25423.1"/>
    <property type="molecule type" value="Genomic_DNA"/>
</dbReference>
<proteinExistence type="predicted"/>
<sequence>MHYNLNEFRSNQPYPLNLLGLPTEAQQYRIVCAVSLNCGHCLQLLPQFKPLGSNFNFEFVLVTDGTEEENKSIKEQLGFSFHMISFAHQNFSDIGISFTPQAYLIDLQGNVVQNKEIRQVDDLKNFWLKGSEMIDDVGSIS</sequence>
<protein>
    <recommendedName>
        <fullName evidence="3">Thioredoxin domain-containing protein</fullName>
    </recommendedName>
</protein>
<dbReference type="AlphaFoldDB" id="A0A081P400"/>
<dbReference type="SUPFAM" id="SSF52833">
    <property type="entry name" value="Thioredoxin-like"/>
    <property type="match status" value="1"/>
</dbReference>
<accession>A0A081P400</accession>
<name>A0A081P400_9BACL</name>
<reference evidence="1 2" key="1">
    <citation type="submission" date="2014-06" db="EMBL/GenBank/DDBJ databases">
        <title>Draft genome sequence of Paenibacillus sp. MSt1.</title>
        <authorList>
            <person name="Aw Y.K."/>
            <person name="Ong K.S."/>
            <person name="Gan H.M."/>
            <person name="Lee S.M."/>
        </authorList>
    </citation>
    <scope>NUCLEOTIDE SEQUENCE [LARGE SCALE GENOMIC DNA]</scope>
    <source>
        <strain evidence="1 2">MSt1</strain>
    </source>
</reference>
<comment type="caution">
    <text evidence="1">The sequence shown here is derived from an EMBL/GenBank/DDBJ whole genome shotgun (WGS) entry which is preliminary data.</text>
</comment>
<dbReference type="OrthoDB" id="2680584at2"/>